<comment type="subcellular location">
    <subcellularLocation>
        <location evidence="1">Cell membrane</location>
        <topology evidence="1">Multi-pass membrane protein</topology>
    </subcellularLocation>
</comment>
<keyword evidence="10" id="KW-0325">Glycoprotein</keyword>
<evidence type="ECO:0000259" key="14">
    <source>
        <dbReference type="PROSITE" id="PS50262"/>
    </source>
</evidence>
<dbReference type="GO" id="GO:0005886">
    <property type="term" value="C:plasma membrane"/>
    <property type="evidence" value="ECO:0007669"/>
    <property type="project" value="UniProtKB-SubCell"/>
</dbReference>
<feature type="compositionally biased region" description="Polar residues" evidence="12">
    <location>
        <begin position="435"/>
        <end position="445"/>
    </location>
</feature>
<dbReference type="Proteomes" id="UP000695007">
    <property type="component" value="Unplaced"/>
</dbReference>
<keyword evidence="6" id="KW-0297">G-protein coupled receptor</keyword>
<dbReference type="GO" id="GO:0001609">
    <property type="term" value="F:G protein-coupled adenosine receptor activity"/>
    <property type="evidence" value="ECO:0007669"/>
    <property type="project" value="InterPro"/>
</dbReference>
<feature type="region of interest" description="Disordered" evidence="12">
    <location>
        <begin position="431"/>
        <end position="472"/>
    </location>
</feature>
<dbReference type="GeneID" id="105359100"/>
<dbReference type="PANTHER" id="PTHR24246:SF27">
    <property type="entry name" value="ADENOSINE RECEPTOR, ISOFORM A"/>
    <property type="match status" value="1"/>
</dbReference>
<keyword evidence="8" id="KW-1015">Disulfide bond</keyword>
<evidence type="ECO:0000256" key="5">
    <source>
        <dbReference type="ARBA" id="ARBA00022989"/>
    </source>
</evidence>
<evidence type="ECO:0000256" key="13">
    <source>
        <dbReference type="SAM" id="Phobius"/>
    </source>
</evidence>
<evidence type="ECO:0000256" key="12">
    <source>
        <dbReference type="SAM" id="MobiDB-lite"/>
    </source>
</evidence>
<proteinExistence type="inferred from homology"/>
<evidence type="ECO:0000313" key="15">
    <source>
        <dbReference type="Proteomes" id="UP000695007"/>
    </source>
</evidence>
<feature type="compositionally biased region" description="Low complexity" evidence="12">
    <location>
        <begin position="455"/>
        <end position="472"/>
    </location>
</feature>
<dbReference type="PROSITE" id="PS00237">
    <property type="entry name" value="G_PROTEIN_RECEP_F1_1"/>
    <property type="match status" value="1"/>
</dbReference>
<feature type="region of interest" description="Disordered" evidence="12">
    <location>
        <begin position="495"/>
        <end position="527"/>
    </location>
</feature>
<dbReference type="GO" id="GO:0007189">
    <property type="term" value="P:adenylate cyclase-activating G protein-coupled receptor signaling pathway"/>
    <property type="evidence" value="ECO:0007669"/>
    <property type="project" value="TreeGrafter"/>
</dbReference>
<evidence type="ECO:0000256" key="10">
    <source>
        <dbReference type="ARBA" id="ARBA00023180"/>
    </source>
</evidence>
<dbReference type="InterPro" id="IPR001634">
    <property type="entry name" value="Adenosn_rcpt"/>
</dbReference>
<protein>
    <submittedName>
        <fullName evidence="16">Adenosine receptor A2b-like</fullName>
    </submittedName>
</protein>
<feature type="transmembrane region" description="Helical" evidence="13">
    <location>
        <begin position="6"/>
        <end position="30"/>
    </location>
</feature>
<dbReference type="PRINTS" id="PR00424">
    <property type="entry name" value="ADENOSINER"/>
</dbReference>
<evidence type="ECO:0000256" key="7">
    <source>
        <dbReference type="ARBA" id="ARBA00023136"/>
    </source>
</evidence>
<reference evidence="16" key="1">
    <citation type="submission" date="2025-08" db="UniProtKB">
        <authorList>
            <consortium name="RefSeq"/>
        </authorList>
    </citation>
    <scope>IDENTIFICATION</scope>
</reference>
<evidence type="ECO:0000256" key="3">
    <source>
        <dbReference type="ARBA" id="ARBA00022475"/>
    </source>
</evidence>
<dbReference type="PRINTS" id="PR00237">
    <property type="entry name" value="GPCRRHODOPSN"/>
</dbReference>
<keyword evidence="15" id="KW-1185">Reference proteome</keyword>
<dbReference type="Gene3D" id="1.20.1070.10">
    <property type="entry name" value="Rhodopsin 7-helix transmembrane proteins"/>
    <property type="match status" value="1"/>
</dbReference>
<evidence type="ECO:0000256" key="11">
    <source>
        <dbReference type="ARBA" id="ARBA00023224"/>
    </source>
</evidence>
<keyword evidence="4 13" id="KW-0812">Transmembrane</keyword>
<dbReference type="AlphaFoldDB" id="A0AAJ6VL01"/>
<evidence type="ECO:0000256" key="6">
    <source>
        <dbReference type="ARBA" id="ARBA00023040"/>
    </source>
</evidence>
<dbReference type="SMART" id="SM01381">
    <property type="entry name" value="7TM_GPCR_Srsx"/>
    <property type="match status" value="1"/>
</dbReference>
<evidence type="ECO:0000256" key="2">
    <source>
        <dbReference type="ARBA" id="ARBA00010663"/>
    </source>
</evidence>
<accession>A0AAJ6VL01</accession>
<keyword evidence="7 13" id="KW-0472">Membrane</keyword>
<feature type="transmembrane region" description="Helical" evidence="13">
    <location>
        <begin position="162"/>
        <end position="183"/>
    </location>
</feature>
<evidence type="ECO:0000313" key="16">
    <source>
        <dbReference type="RefSeq" id="XP_011493882.1"/>
    </source>
</evidence>
<feature type="transmembrane region" description="Helical" evidence="13">
    <location>
        <begin position="42"/>
        <end position="67"/>
    </location>
</feature>
<dbReference type="InterPro" id="IPR000276">
    <property type="entry name" value="GPCR_Rhodpsn"/>
</dbReference>
<dbReference type="Pfam" id="PF00001">
    <property type="entry name" value="7tm_1"/>
    <property type="match status" value="1"/>
</dbReference>
<sequence>MTELNLPYAACEVLVALCAALGNGLVILVFAKERKLRRRTNYYIISLATADLLVGLFAIPFAILASIGQPTNLYACLFTVSVLVVLCTISIFCLVAVSVDRYWAILHPMGYSRTVRTKTAIGIICVCWVAGTLVGFLPLLGWNAGHKSDEKCIFTEVMDYDYLVFLYFATIIFPALLIAAFYAHIYRVVIKQLQQIVTMNPGKRKENQTHGTMLRLLGAAQKREVKATQNLSRIVAFFIVCWFPLYTINCVMAFCPRCEVNQFLINFCIILSHLNSAGNPLLYAYHLKDFRAALKSFIHRMLFPGRPEGKDALGGLIGSINIIQEPRGGSITGTHRGFVSRGHIIGSHQQLLQTGSNNINKQTSLIRQIQQTKIKEIQANVDAESTQNPNNKGKGATARMIFINNNNNDKALSLPMSAVSILGLNAQHDVRRSSNDSLNGNSITAPNAIPGRSPTTTMMTTTTQTTQTTTTTTSNVTSTVQLRLYDFEATLQFVDCDEDDGDDDGHDNNNNDNGDNDDDHDDDDNENATKSALQLESMLVIVADVNRTLSSDEKLTLDLDDGQADYRPTTD</sequence>
<evidence type="ECO:0000256" key="9">
    <source>
        <dbReference type="ARBA" id="ARBA00023170"/>
    </source>
</evidence>
<dbReference type="PROSITE" id="PS50262">
    <property type="entry name" value="G_PROTEIN_RECEP_F1_2"/>
    <property type="match status" value="1"/>
</dbReference>
<gene>
    <name evidence="16" type="primary">LOC105359100</name>
</gene>
<dbReference type="PANTHER" id="PTHR24246">
    <property type="entry name" value="OLFACTORY RECEPTOR AND ADENOSINE RECEPTOR"/>
    <property type="match status" value="1"/>
</dbReference>
<name>A0AAJ6VL01_9HYME</name>
<dbReference type="CDD" id="cd14968">
    <property type="entry name" value="7tmA_Adenosine_R"/>
    <property type="match status" value="1"/>
</dbReference>
<keyword evidence="3" id="KW-1003">Cell membrane</keyword>
<evidence type="ECO:0000256" key="1">
    <source>
        <dbReference type="ARBA" id="ARBA00004651"/>
    </source>
</evidence>
<keyword evidence="11" id="KW-0807">Transducer</keyword>
<feature type="compositionally biased region" description="Acidic residues" evidence="12">
    <location>
        <begin position="514"/>
        <end position="526"/>
    </location>
</feature>
<keyword evidence="5 13" id="KW-1133">Transmembrane helix</keyword>
<organism evidence="15 16">
    <name type="scientific">Ceratosolen solmsi marchali</name>
    <dbReference type="NCBI Taxonomy" id="326594"/>
    <lineage>
        <taxon>Eukaryota</taxon>
        <taxon>Metazoa</taxon>
        <taxon>Ecdysozoa</taxon>
        <taxon>Arthropoda</taxon>
        <taxon>Hexapoda</taxon>
        <taxon>Insecta</taxon>
        <taxon>Pterygota</taxon>
        <taxon>Neoptera</taxon>
        <taxon>Endopterygota</taxon>
        <taxon>Hymenoptera</taxon>
        <taxon>Apocrita</taxon>
        <taxon>Proctotrupomorpha</taxon>
        <taxon>Chalcidoidea</taxon>
        <taxon>Agaonidae</taxon>
        <taxon>Agaoninae</taxon>
        <taxon>Ceratosolen</taxon>
    </lineage>
</organism>
<feature type="transmembrane region" description="Helical" evidence="13">
    <location>
        <begin position="231"/>
        <end position="254"/>
    </location>
</feature>
<dbReference type="KEGG" id="csol:105359100"/>
<feature type="domain" description="G-protein coupled receptors family 1 profile" evidence="14">
    <location>
        <begin position="22"/>
        <end position="283"/>
    </location>
</feature>
<evidence type="ECO:0000256" key="8">
    <source>
        <dbReference type="ARBA" id="ARBA00023157"/>
    </source>
</evidence>
<dbReference type="RefSeq" id="XP_011493882.1">
    <property type="nucleotide sequence ID" value="XM_011495580.1"/>
</dbReference>
<comment type="similarity">
    <text evidence="2">Belongs to the G-protein coupled receptor 1 family.</text>
</comment>
<feature type="transmembrane region" description="Helical" evidence="13">
    <location>
        <begin position="73"/>
        <end position="99"/>
    </location>
</feature>
<dbReference type="InterPro" id="IPR017452">
    <property type="entry name" value="GPCR_Rhodpsn_7TM"/>
</dbReference>
<feature type="transmembrane region" description="Helical" evidence="13">
    <location>
        <begin position="120"/>
        <end position="142"/>
    </location>
</feature>
<feature type="compositionally biased region" description="Acidic residues" evidence="12">
    <location>
        <begin position="495"/>
        <end position="505"/>
    </location>
</feature>
<evidence type="ECO:0000256" key="4">
    <source>
        <dbReference type="ARBA" id="ARBA00022692"/>
    </source>
</evidence>
<keyword evidence="9" id="KW-0675">Receptor</keyword>
<dbReference type="SUPFAM" id="SSF81321">
    <property type="entry name" value="Family A G protein-coupled receptor-like"/>
    <property type="match status" value="1"/>
</dbReference>